<dbReference type="SUPFAM" id="SSF51679">
    <property type="entry name" value="Bacterial luciferase-like"/>
    <property type="match status" value="1"/>
</dbReference>
<dbReference type="Gene3D" id="3.20.20.30">
    <property type="entry name" value="Luciferase-like domain"/>
    <property type="match status" value="1"/>
</dbReference>
<dbReference type="AlphaFoldDB" id="A0A370H3E2"/>
<name>A0A370H3E2_9NOCA</name>
<reference evidence="2 3" key="1">
    <citation type="submission" date="2018-07" db="EMBL/GenBank/DDBJ databases">
        <title>Genomic Encyclopedia of Type Strains, Phase IV (KMG-IV): sequencing the most valuable type-strain genomes for metagenomic binning, comparative biology and taxonomic classification.</title>
        <authorList>
            <person name="Goeker M."/>
        </authorList>
    </citation>
    <scope>NUCLEOTIDE SEQUENCE [LARGE SCALE GENOMIC DNA]</scope>
    <source>
        <strain evidence="2 3">DSM 44952</strain>
    </source>
</reference>
<dbReference type="InterPro" id="IPR036661">
    <property type="entry name" value="Luciferase-like_sf"/>
</dbReference>
<gene>
    <name evidence="2" type="ORF">DFR68_106613</name>
</gene>
<dbReference type="STRING" id="1210089.GCA_001613165_07755"/>
<dbReference type="CDD" id="cd01097">
    <property type="entry name" value="Tetrahydromethanopterin_reductase"/>
    <property type="match status" value="1"/>
</dbReference>
<dbReference type="Pfam" id="PF00296">
    <property type="entry name" value="Bac_luciferase"/>
    <property type="match status" value="1"/>
</dbReference>
<keyword evidence="3" id="KW-1185">Reference proteome</keyword>
<evidence type="ECO:0000259" key="1">
    <source>
        <dbReference type="Pfam" id="PF00296"/>
    </source>
</evidence>
<dbReference type="InterPro" id="IPR011251">
    <property type="entry name" value="Luciferase-like_dom"/>
</dbReference>
<sequence length="338" mass="36926">MAMKVHVQLDADLRGARGRAAELAAAGVDGLFTFEGPHDVFLPLLEAASSVDLELFTNVAIAFPRSPMHLAHAAYDLQEFSGGRFTLGLGSQVRAHIERRYGTTWSRPAARMRETVLAVKAIFDAWEGNSALEFRGEFSTHTLMTPNFDPGPNPFGPPPIRVGALGPLMTAAAAAVADGLLVLPFNSKRYFTQRTMPAVERGLESAGRSMSEFEVIPQAIVATGRTETELAEAMSGIRRLVAFYASTPAYVPVLEVEGWQDRQPVLAAMMRRRAFDDMAAVIDDHMLRTLAVVGTPEECADQIADRFHPHAREICCYFPFYNIATQHLTDLVAALHAG</sequence>
<dbReference type="GO" id="GO:0016705">
    <property type="term" value="F:oxidoreductase activity, acting on paired donors, with incorporation or reduction of molecular oxygen"/>
    <property type="evidence" value="ECO:0007669"/>
    <property type="project" value="InterPro"/>
</dbReference>
<dbReference type="NCBIfam" id="TIGR03617">
    <property type="entry name" value="F420_MSMEG_2256"/>
    <property type="match status" value="1"/>
</dbReference>
<dbReference type="PANTHER" id="PTHR43244">
    <property type="match status" value="1"/>
</dbReference>
<accession>A0A370H3E2</accession>
<evidence type="ECO:0000313" key="3">
    <source>
        <dbReference type="Proteomes" id="UP000255355"/>
    </source>
</evidence>
<dbReference type="PANTHER" id="PTHR43244:SF2">
    <property type="entry name" value="CONSERVED HYPOTHETICAL ALANINE AND PROLINE-RICH PROTEIN"/>
    <property type="match status" value="1"/>
</dbReference>
<dbReference type="InterPro" id="IPR050564">
    <property type="entry name" value="F420-G6PD/mer"/>
</dbReference>
<feature type="domain" description="Luciferase-like" evidence="1">
    <location>
        <begin position="11"/>
        <end position="306"/>
    </location>
</feature>
<dbReference type="InterPro" id="IPR019919">
    <property type="entry name" value="Lucif-like_OxRdtase_MSMEG_2256"/>
</dbReference>
<protein>
    <submittedName>
        <fullName evidence="2">Putative F420-dependent oxidoreductase</fullName>
    </submittedName>
</protein>
<comment type="caution">
    <text evidence="2">The sequence shown here is derived from an EMBL/GenBank/DDBJ whole genome shotgun (WGS) entry which is preliminary data.</text>
</comment>
<organism evidence="2 3">
    <name type="scientific">Nocardia mexicana</name>
    <dbReference type="NCBI Taxonomy" id="279262"/>
    <lineage>
        <taxon>Bacteria</taxon>
        <taxon>Bacillati</taxon>
        <taxon>Actinomycetota</taxon>
        <taxon>Actinomycetes</taxon>
        <taxon>Mycobacteriales</taxon>
        <taxon>Nocardiaceae</taxon>
        <taxon>Nocardia</taxon>
    </lineage>
</organism>
<dbReference type="Proteomes" id="UP000255355">
    <property type="component" value="Unassembled WGS sequence"/>
</dbReference>
<proteinExistence type="predicted"/>
<evidence type="ECO:0000313" key="2">
    <source>
        <dbReference type="EMBL" id="RDI50174.1"/>
    </source>
</evidence>
<dbReference type="EMBL" id="QQAZ01000006">
    <property type="protein sequence ID" value="RDI50174.1"/>
    <property type="molecule type" value="Genomic_DNA"/>
</dbReference>